<gene>
    <name evidence="1" type="ORF">WJX72_003936</name>
</gene>
<sequence>MLGITCVAANSSELGSETWQQFADAVSGEWEGVTGTFDAHGQPQQLPEYYVPQAFREWGVELYDWQSQCSMLASDSGLQYTLRRMMPSVGCEADATAFTEEAQHSLKTATEQTGEAKTIMPNGSYSIGPRRLEGTARIESCLFTAEKQRIRMIHLLKQRPQSQDWALDSLELHHERWDSPHTGRQELAGCGGGMPAFANKARVTAEQVSGAWKVEEHRAYSLTADGAFEVSAASIGEVRQHDNSEGRLLLPLGACSIVRGSGGDLRVVAGVVSDAGKMHVAARAYKAGQLQRVELTVESRSA</sequence>
<dbReference type="AlphaFoldDB" id="A0AAW1QQ47"/>
<dbReference type="Proteomes" id="UP001489004">
    <property type="component" value="Unassembled WGS sequence"/>
</dbReference>
<name>A0AAW1QQ47_9CHLO</name>
<comment type="caution">
    <text evidence="1">The sequence shown here is derived from an EMBL/GenBank/DDBJ whole genome shotgun (WGS) entry which is preliminary data.</text>
</comment>
<evidence type="ECO:0000313" key="1">
    <source>
        <dbReference type="EMBL" id="KAK9823574.1"/>
    </source>
</evidence>
<dbReference type="EMBL" id="JALJOR010000002">
    <property type="protein sequence ID" value="KAK9823574.1"/>
    <property type="molecule type" value="Genomic_DNA"/>
</dbReference>
<dbReference type="InterPro" id="IPR012674">
    <property type="entry name" value="Calycin"/>
</dbReference>
<accession>A0AAW1QQ47</accession>
<evidence type="ECO:0000313" key="2">
    <source>
        <dbReference type="Proteomes" id="UP001489004"/>
    </source>
</evidence>
<protein>
    <submittedName>
        <fullName evidence="1">Uncharacterized protein</fullName>
    </submittedName>
</protein>
<proteinExistence type="predicted"/>
<reference evidence="1 2" key="1">
    <citation type="journal article" date="2024" name="Nat. Commun.">
        <title>Phylogenomics reveals the evolutionary origins of lichenization in chlorophyte algae.</title>
        <authorList>
            <person name="Puginier C."/>
            <person name="Libourel C."/>
            <person name="Otte J."/>
            <person name="Skaloud P."/>
            <person name="Haon M."/>
            <person name="Grisel S."/>
            <person name="Petersen M."/>
            <person name="Berrin J.G."/>
            <person name="Delaux P.M."/>
            <person name="Dal Grande F."/>
            <person name="Keller J."/>
        </authorList>
    </citation>
    <scope>NUCLEOTIDE SEQUENCE [LARGE SCALE GENOMIC DNA]</scope>
    <source>
        <strain evidence="1 2">SAG 2043</strain>
    </source>
</reference>
<organism evidence="1 2">
    <name type="scientific">[Myrmecia] bisecta</name>
    <dbReference type="NCBI Taxonomy" id="41462"/>
    <lineage>
        <taxon>Eukaryota</taxon>
        <taxon>Viridiplantae</taxon>
        <taxon>Chlorophyta</taxon>
        <taxon>core chlorophytes</taxon>
        <taxon>Trebouxiophyceae</taxon>
        <taxon>Trebouxiales</taxon>
        <taxon>Trebouxiaceae</taxon>
        <taxon>Myrmecia</taxon>
    </lineage>
</organism>
<dbReference type="SUPFAM" id="SSF50814">
    <property type="entry name" value="Lipocalins"/>
    <property type="match status" value="1"/>
</dbReference>
<keyword evidence="2" id="KW-1185">Reference proteome</keyword>